<accession>A0ABD2P8J6</accession>
<comment type="caution">
    <text evidence="2">The sequence shown here is derived from an EMBL/GenBank/DDBJ whole genome shotgun (WGS) entry which is preliminary data.</text>
</comment>
<dbReference type="Proteomes" id="UP001516400">
    <property type="component" value="Unassembled WGS sequence"/>
</dbReference>
<feature type="compositionally biased region" description="Basic and acidic residues" evidence="1">
    <location>
        <begin position="19"/>
        <end position="40"/>
    </location>
</feature>
<dbReference type="AlphaFoldDB" id="A0ABD2P8J6"/>
<evidence type="ECO:0000313" key="2">
    <source>
        <dbReference type="EMBL" id="KAL3287281.1"/>
    </source>
</evidence>
<feature type="region of interest" description="Disordered" evidence="1">
    <location>
        <begin position="1"/>
        <end position="66"/>
    </location>
</feature>
<gene>
    <name evidence="2" type="ORF">HHI36_001757</name>
</gene>
<protein>
    <submittedName>
        <fullName evidence="2">Uncharacterized protein</fullName>
    </submittedName>
</protein>
<name>A0ABD2P8J6_9CUCU</name>
<sequence>MNSAEKNPADVTLSNAPTERLEGVLRKSDDESSEEQDFKSPKNTVRRMRKSKKTSEIETNQVESLTEEDIDEDLYEDNYLKEKMTKTLKKTRKQKR</sequence>
<keyword evidence="3" id="KW-1185">Reference proteome</keyword>
<proteinExistence type="predicted"/>
<organism evidence="2 3">
    <name type="scientific">Cryptolaemus montrouzieri</name>
    <dbReference type="NCBI Taxonomy" id="559131"/>
    <lineage>
        <taxon>Eukaryota</taxon>
        <taxon>Metazoa</taxon>
        <taxon>Ecdysozoa</taxon>
        <taxon>Arthropoda</taxon>
        <taxon>Hexapoda</taxon>
        <taxon>Insecta</taxon>
        <taxon>Pterygota</taxon>
        <taxon>Neoptera</taxon>
        <taxon>Endopterygota</taxon>
        <taxon>Coleoptera</taxon>
        <taxon>Polyphaga</taxon>
        <taxon>Cucujiformia</taxon>
        <taxon>Coccinelloidea</taxon>
        <taxon>Coccinellidae</taxon>
        <taxon>Scymninae</taxon>
        <taxon>Scymnini</taxon>
        <taxon>Cryptolaemus</taxon>
    </lineage>
</organism>
<evidence type="ECO:0000313" key="3">
    <source>
        <dbReference type="Proteomes" id="UP001516400"/>
    </source>
</evidence>
<dbReference type="EMBL" id="JABFTP020000185">
    <property type="protein sequence ID" value="KAL3287281.1"/>
    <property type="molecule type" value="Genomic_DNA"/>
</dbReference>
<reference evidence="2 3" key="1">
    <citation type="journal article" date="2021" name="BMC Biol.">
        <title>Horizontally acquired antibacterial genes associated with adaptive radiation of ladybird beetles.</title>
        <authorList>
            <person name="Li H.S."/>
            <person name="Tang X.F."/>
            <person name="Huang Y.H."/>
            <person name="Xu Z.Y."/>
            <person name="Chen M.L."/>
            <person name="Du X.Y."/>
            <person name="Qiu B.Y."/>
            <person name="Chen P.T."/>
            <person name="Zhang W."/>
            <person name="Slipinski A."/>
            <person name="Escalona H.E."/>
            <person name="Waterhouse R.M."/>
            <person name="Zwick A."/>
            <person name="Pang H."/>
        </authorList>
    </citation>
    <scope>NUCLEOTIDE SEQUENCE [LARGE SCALE GENOMIC DNA]</scope>
    <source>
        <strain evidence="2">SYSU2018</strain>
    </source>
</reference>
<evidence type="ECO:0000256" key="1">
    <source>
        <dbReference type="SAM" id="MobiDB-lite"/>
    </source>
</evidence>